<evidence type="ECO:0000313" key="2">
    <source>
        <dbReference type="EMBL" id="BBX72642.1"/>
    </source>
</evidence>
<protein>
    <recommendedName>
        <fullName evidence="1">Thioredoxin domain-containing protein</fullName>
    </recommendedName>
</protein>
<reference evidence="2 3" key="1">
    <citation type="journal article" date="2019" name="Emerg. Microbes Infect.">
        <title>Comprehensive subspecies identification of 175 nontuberculous mycobacteria species based on 7547 genomic profiles.</title>
        <authorList>
            <person name="Matsumoto Y."/>
            <person name="Kinjo T."/>
            <person name="Motooka D."/>
            <person name="Nabeya D."/>
            <person name="Jung N."/>
            <person name="Uechi K."/>
            <person name="Horii T."/>
            <person name="Iida T."/>
            <person name="Fujita J."/>
            <person name="Nakamura S."/>
        </authorList>
    </citation>
    <scope>NUCLEOTIDE SEQUENCE [LARGE SCALE GENOMIC DNA]</scope>
    <source>
        <strain evidence="2 3">JCM 14233</strain>
    </source>
</reference>
<dbReference type="InterPro" id="IPR036249">
    <property type="entry name" value="Thioredoxin-like_sf"/>
</dbReference>
<dbReference type="SUPFAM" id="SSF52833">
    <property type="entry name" value="Thioredoxin-like"/>
    <property type="match status" value="1"/>
</dbReference>
<dbReference type="KEGG" id="mshj:MSHI_05480"/>
<dbReference type="PANTHER" id="PTHR43601:SF3">
    <property type="entry name" value="THIOREDOXIN, MITOCHONDRIAL"/>
    <property type="match status" value="1"/>
</dbReference>
<keyword evidence="3" id="KW-1185">Reference proteome</keyword>
<sequence>MIVRSDEVPVVVVLWSPRSDVCVELLDTLSGLVAADRGTWSLATVNVDAAPNVARIFGVQAVPTVVALAAGQPISSF</sequence>
<proteinExistence type="predicted"/>
<dbReference type="PANTHER" id="PTHR43601">
    <property type="entry name" value="THIOREDOXIN, MITOCHONDRIAL"/>
    <property type="match status" value="1"/>
</dbReference>
<dbReference type="AlphaFoldDB" id="A0A7I7MLE7"/>
<dbReference type="GO" id="GO:0045454">
    <property type="term" value="P:cell redox homeostasis"/>
    <property type="evidence" value="ECO:0007669"/>
    <property type="project" value="TreeGrafter"/>
</dbReference>
<dbReference type="GO" id="GO:0003824">
    <property type="term" value="F:catalytic activity"/>
    <property type="evidence" value="ECO:0007669"/>
    <property type="project" value="UniProtKB-ARBA"/>
</dbReference>
<dbReference type="CDD" id="cd02956">
    <property type="entry name" value="ybbN"/>
    <property type="match status" value="1"/>
</dbReference>
<evidence type="ECO:0000313" key="3">
    <source>
        <dbReference type="Proteomes" id="UP000467236"/>
    </source>
</evidence>
<accession>A0A7I7MLE7</accession>
<organism evidence="2 3">
    <name type="scientific">Mycobacterium shinjukuense</name>
    <dbReference type="NCBI Taxonomy" id="398694"/>
    <lineage>
        <taxon>Bacteria</taxon>
        <taxon>Bacillati</taxon>
        <taxon>Actinomycetota</taxon>
        <taxon>Actinomycetes</taxon>
        <taxon>Mycobacteriales</taxon>
        <taxon>Mycobacteriaceae</taxon>
        <taxon>Mycobacterium</taxon>
    </lineage>
</organism>
<name>A0A7I7MLE7_9MYCO</name>
<dbReference type="EMBL" id="AP022575">
    <property type="protein sequence ID" value="BBX72642.1"/>
    <property type="molecule type" value="Genomic_DNA"/>
</dbReference>
<feature type="domain" description="Thioredoxin" evidence="1">
    <location>
        <begin position="3"/>
        <end position="75"/>
    </location>
</feature>
<dbReference type="InterPro" id="IPR013766">
    <property type="entry name" value="Thioredoxin_domain"/>
</dbReference>
<gene>
    <name evidence="2" type="ORF">MSHI_05480</name>
</gene>
<dbReference type="Pfam" id="PF00085">
    <property type="entry name" value="Thioredoxin"/>
    <property type="match status" value="1"/>
</dbReference>
<evidence type="ECO:0000259" key="1">
    <source>
        <dbReference type="Pfam" id="PF00085"/>
    </source>
</evidence>
<dbReference type="Gene3D" id="3.40.30.10">
    <property type="entry name" value="Glutaredoxin"/>
    <property type="match status" value="1"/>
</dbReference>
<dbReference type="Proteomes" id="UP000467236">
    <property type="component" value="Chromosome"/>
</dbReference>